<dbReference type="Gene3D" id="4.10.280.10">
    <property type="entry name" value="Helix-loop-helix DNA-binding domain"/>
    <property type="match status" value="1"/>
</dbReference>
<dbReference type="InterPro" id="IPR011598">
    <property type="entry name" value="bHLH_dom"/>
</dbReference>
<evidence type="ECO:0000256" key="4">
    <source>
        <dbReference type="ARBA" id="ARBA00023163"/>
    </source>
</evidence>
<feature type="compositionally biased region" description="Basic and acidic residues" evidence="6">
    <location>
        <begin position="259"/>
        <end position="269"/>
    </location>
</feature>
<gene>
    <name evidence="8" type="ORF">MCHLO_04572</name>
</gene>
<keyword evidence="2" id="KW-0238">DNA-binding</keyword>
<dbReference type="Proteomes" id="UP000815677">
    <property type="component" value="Unassembled WGS sequence"/>
</dbReference>
<evidence type="ECO:0000256" key="5">
    <source>
        <dbReference type="ARBA" id="ARBA00023242"/>
    </source>
</evidence>
<keyword evidence="9" id="KW-1185">Reference proteome</keyword>
<dbReference type="InterPro" id="IPR036638">
    <property type="entry name" value="HLH_DNA-bd_sf"/>
</dbReference>
<keyword evidence="5" id="KW-0539">Nucleus</keyword>
<name>A0ABQ0L7R0_MYCCL</name>
<evidence type="ECO:0000313" key="8">
    <source>
        <dbReference type="EMBL" id="GAT47088.1"/>
    </source>
</evidence>
<dbReference type="Pfam" id="PF00010">
    <property type="entry name" value="HLH"/>
    <property type="match status" value="1"/>
</dbReference>
<dbReference type="PANTHER" id="PTHR10328">
    <property type="entry name" value="PROTEIN MAX MYC-ASSOCIATED FACTOR X"/>
    <property type="match status" value="1"/>
</dbReference>
<protein>
    <recommendedName>
        <fullName evidence="7">BHLH domain-containing protein</fullName>
    </recommendedName>
</protein>
<evidence type="ECO:0000256" key="2">
    <source>
        <dbReference type="ARBA" id="ARBA00023125"/>
    </source>
</evidence>
<dbReference type="SMART" id="SM00353">
    <property type="entry name" value="HLH"/>
    <property type="match status" value="1"/>
</dbReference>
<sequence>MNSDRETRIAHEFVARFDPNGAFISLVAIPSNKTPQVGSCSRLKDTTSLDLRRLHSKAPPTTRAGYSSARRAAAVFLAGHSFHGRWLSADPTACILKLPCAVKNLFRWVATCSTWTKTQDHASCAFMGTLPLLRHRLYAFMRTLPLSRHRLGGAQAACQDPSFVLDAICVLPGLPTRHRRIAWPGDMFLDLRRSYEPTTTIFLRHTHPRLFTMPASRTLPEASHMMLPLLSLPPYHIDVEDYPGQFRRRGSEDSIGSEDSERQRLETAARRASHNAVERQRRDKLNARILELATLLPNLAGVRRPSRIAITKSSIAYIHNSRKQRILASQQLQAVHAEAEALRGEVNQWRLRAGLPVVAEPPRGEAFMMVLSGAEPEIELADSSEEEDNGMPFAHSMLGVPYPHGAGLDYPGSGYAYGESPVSSSASLSPGGFPSSPYYPSPPSSASFDHTAASQKAYTEGAYAEPRIACPTPSTAAHPFESQHYMVQTDDEWAAMYGEAPRARAPQSGSW</sequence>
<dbReference type="PANTHER" id="PTHR10328:SF3">
    <property type="entry name" value="PROTEIN MAX"/>
    <property type="match status" value="1"/>
</dbReference>
<feature type="region of interest" description="Disordered" evidence="6">
    <location>
        <begin position="247"/>
        <end position="279"/>
    </location>
</feature>
<dbReference type="SUPFAM" id="SSF47459">
    <property type="entry name" value="HLH, helix-loop-helix DNA-binding domain"/>
    <property type="match status" value="1"/>
</dbReference>
<evidence type="ECO:0000259" key="7">
    <source>
        <dbReference type="PROSITE" id="PS50888"/>
    </source>
</evidence>
<dbReference type="EMBL" id="DF843160">
    <property type="protein sequence ID" value="GAT47088.1"/>
    <property type="molecule type" value="Genomic_DNA"/>
</dbReference>
<accession>A0ABQ0L7R0</accession>
<reference evidence="8" key="1">
    <citation type="submission" date="2014-09" db="EMBL/GenBank/DDBJ databases">
        <title>Genome sequence of the luminous mushroom Mycena chlorophos for searching fungal bioluminescence genes.</title>
        <authorList>
            <person name="Tanaka Y."/>
            <person name="Kasuga D."/>
            <person name="Oba Y."/>
            <person name="Hase S."/>
            <person name="Sato K."/>
            <person name="Oba Y."/>
            <person name="Sakakibara Y."/>
        </authorList>
    </citation>
    <scope>NUCLEOTIDE SEQUENCE</scope>
</reference>
<evidence type="ECO:0000256" key="6">
    <source>
        <dbReference type="SAM" id="MobiDB-lite"/>
    </source>
</evidence>
<dbReference type="PROSITE" id="PS50888">
    <property type="entry name" value="BHLH"/>
    <property type="match status" value="1"/>
</dbReference>
<evidence type="ECO:0000256" key="1">
    <source>
        <dbReference type="ARBA" id="ARBA00023015"/>
    </source>
</evidence>
<evidence type="ECO:0000256" key="3">
    <source>
        <dbReference type="ARBA" id="ARBA00023159"/>
    </source>
</evidence>
<keyword evidence="3" id="KW-0010">Activator</keyword>
<proteinExistence type="predicted"/>
<organism evidence="8 9">
    <name type="scientific">Mycena chlorophos</name>
    <name type="common">Agaric fungus</name>
    <name type="synonym">Agaricus chlorophos</name>
    <dbReference type="NCBI Taxonomy" id="658473"/>
    <lineage>
        <taxon>Eukaryota</taxon>
        <taxon>Fungi</taxon>
        <taxon>Dikarya</taxon>
        <taxon>Basidiomycota</taxon>
        <taxon>Agaricomycotina</taxon>
        <taxon>Agaricomycetes</taxon>
        <taxon>Agaricomycetidae</taxon>
        <taxon>Agaricales</taxon>
        <taxon>Marasmiineae</taxon>
        <taxon>Mycenaceae</taxon>
        <taxon>Mycena</taxon>
    </lineage>
</organism>
<feature type="domain" description="BHLH" evidence="7">
    <location>
        <begin position="269"/>
        <end position="321"/>
    </location>
</feature>
<keyword evidence="1" id="KW-0805">Transcription regulation</keyword>
<keyword evidence="4" id="KW-0804">Transcription</keyword>
<evidence type="ECO:0000313" key="9">
    <source>
        <dbReference type="Proteomes" id="UP000815677"/>
    </source>
</evidence>